<protein>
    <submittedName>
        <fullName evidence="1">Uncharacterized protein</fullName>
    </submittedName>
</protein>
<comment type="caution">
    <text evidence="1">The sequence shown here is derived from an EMBL/GenBank/DDBJ whole genome shotgun (WGS) entry which is preliminary data.</text>
</comment>
<dbReference type="Proteomes" id="UP000244223">
    <property type="component" value="Unassembled WGS sequence"/>
</dbReference>
<evidence type="ECO:0000313" key="1">
    <source>
        <dbReference type="EMBL" id="PTQ91205.1"/>
    </source>
</evidence>
<sequence length="83" mass="9879">MERQKLILIYTQRGLYLSLKHRDDAQLCQDYPDYMTHLGAWSVAELRDYLLTEYPILKDSIDRQLTQAVSATDDYRLSWPVNR</sequence>
<dbReference type="EMBL" id="QAON01000001">
    <property type="protein sequence ID" value="PTQ91205.1"/>
    <property type="molecule type" value="Genomic_DNA"/>
</dbReference>
<gene>
    <name evidence="1" type="ORF">C8N29_101278</name>
</gene>
<name>A0A2T5J3M0_9GAMM</name>
<dbReference type="RefSeq" id="WP_107864225.1">
    <property type="nucleotide sequence ID" value="NZ_QAON01000001.1"/>
</dbReference>
<dbReference type="OrthoDB" id="9100791at2"/>
<evidence type="ECO:0000313" key="2">
    <source>
        <dbReference type="Proteomes" id="UP000244223"/>
    </source>
</evidence>
<organism evidence="1 2">
    <name type="scientific">Agitococcus lubricus</name>
    <dbReference type="NCBI Taxonomy" id="1077255"/>
    <lineage>
        <taxon>Bacteria</taxon>
        <taxon>Pseudomonadati</taxon>
        <taxon>Pseudomonadota</taxon>
        <taxon>Gammaproteobacteria</taxon>
        <taxon>Moraxellales</taxon>
        <taxon>Moraxellaceae</taxon>
        <taxon>Agitococcus</taxon>
    </lineage>
</organism>
<accession>A0A2T5J3M0</accession>
<reference evidence="1 2" key="1">
    <citation type="submission" date="2018-04" db="EMBL/GenBank/DDBJ databases">
        <title>Genomic Encyclopedia of Archaeal and Bacterial Type Strains, Phase II (KMG-II): from individual species to whole genera.</title>
        <authorList>
            <person name="Goeker M."/>
        </authorList>
    </citation>
    <scope>NUCLEOTIDE SEQUENCE [LARGE SCALE GENOMIC DNA]</scope>
    <source>
        <strain evidence="1 2">DSM 5822</strain>
    </source>
</reference>
<proteinExistence type="predicted"/>
<dbReference type="AlphaFoldDB" id="A0A2T5J3M0"/>
<keyword evidence="2" id="KW-1185">Reference proteome</keyword>